<dbReference type="Pfam" id="PF00132">
    <property type="entry name" value="Hexapep"/>
    <property type="match status" value="1"/>
</dbReference>
<dbReference type="PANTHER" id="PTHR43300:SF11">
    <property type="entry name" value="ACETYLTRANSFERASE RV3034C-RELATED"/>
    <property type="match status" value="1"/>
</dbReference>
<dbReference type="AlphaFoldDB" id="A0A081LE35"/>
<keyword evidence="1 3" id="KW-0808">Transferase</keyword>
<dbReference type="eggNOG" id="COG0110">
    <property type="taxonomic scope" value="Bacteria"/>
</dbReference>
<dbReference type="Proteomes" id="UP000028091">
    <property type="component" value="Unassembled WGS sequence"/>
</dbReference>
<dbReference type="OrthoDB" id="9801697at2"/>
<evidence type="ECO:0000313" key="4">
    <source>
        <dbReference type="Proteomes" id="UP000028091"/>
    </source>
</evidence>
<gene>
    <name evidence="3" type="ORF">BA70_14395</name>
</gene>
<protein>
    <submittedName>
        <fullName evidence="3">Acetyltransferase</fullName>
    </submittedName>
</protein>
<dbReference type="GO" id="GO:0016740">
    <property type="term" value="F:transferase activity"/>
    <property type="evidence" value="ECO:0007669"/>
    <property type="project" value="UniProtKB-KW"/>
</dbReference>
<dbReference type="RefSeq" id="WP_034319363.1">
    <property type="nucleotide sequence ID" value="NZ_JAVIKA010000003.1"/>
</dbReference>
<dbReference type="PROSITE" id="PS00101">
    <property type="entry name" value="HEXAPEP_TRANSFERASES"/>
    <property type="match status" value="1"/>
</dbReference>
<dbReference type="Gene3D" id="2.160.10.10">
    <property type="entry name" value="Hexapeptide repeat proteins"/>
    <property type="match status" value="1"/>
</dbReference>
<dbReference type="SUPFAM" id="SSF51161">
    <property type="entry name" value="Trimeric LpxA-like enzymes"/>
    <property type="match status" value="1"/>
</dbReference>
<dbReference type="InterPro" id="IPR018357">
    <property type="entry name" value="Hexapep_transf_CS"/>
</dbReference>
<comment type="caution">
    <text evidence="3">The sequence shown here is derived from an EMBL/GenBank/DDBJ whole genome shotgun (WGS) entry which is preliminary data.</text>
</comment>
<name>A0A081LE35_9BACI</name>
<dbReference type="InterPro" id="IPR011004">
    <property type="entry name" value="Trimer_LpxA-like_sf"/>
</dbReference>
<dbReference type="PANTHER" id="PTHR43300">
    <property type="entry name" value="ACETYLTRANSFERASE"/>
    <property type="match status" value="1"/>
</dbReference>
<dbReference type="InterPro" id="IPR001451">
    <property type="entry name" value="Hexapep"/>
</dbReference>
<evidence type="ECO:0000256" key="2">
    <source>
        <dbReference type="ARBA" id="ARBA00022737"/>
    </source>
</evidence>
<sequence>MFLNQRSELSSYDIGDFSYAGPDFQVLTWGEGTTLNVGKFCSIANEVKIFLGGEHRTDWVTTYPFNQIFKEAAHIKGHPKSKGDVHIGHDVWIGYGATIMSGVCIGNGAVIGANSVITKDVPPYAIVAGNPQQLMKYRFSSNIIEKLQSLEWWNLKFSSIQSIFHLLQSNDIETCINAIEETKKKG</sequence>
<evidence type="ECO:0000313" key="3">
    <source>
        <dbReference type="EMBL" id="KEP27511.1"/>
    </source>
</evidence>
<keyword evidence="2" id="KW-0677">Repeat</keyword>
<organism evidence="3 4">
    <name type="scientific">Bacillus zhangzhouensis</name>
    <dbReference type="NCBI Taxonomy" id="1178540"/>
    <lineage>
        <taxon>Bacteria</taxon>
        <taxon>Bacillati</taxon>
        <taxon>Bacillota</taxon>
        <taxon>Bacilli</taxon>
        <taxon>Bacillales</taxon>
        <taxon>Bacillaceae</taxon>
        <taxon>Bacillus</taxon>
    </lineage>
</organism>
<dbReference type="CDD" id="cd03349">
    <property type="entry name" value="LbH_XAT"/>
    <property type="match status" value="1"/>
</dbReference>
<keyword evidence="4" id="KW-1185">Reference proteome</keyword>
<dbReference type="InterPro" id="IPR050179">
    <property type="entry name" value="Trans_hexapeptide_repeat"/>
</dbReference>
<proteinExistence type="predicted"/>
<dbReference type="EMBL" id="JOTP01000004">
    <property type="protein sequence ID" value="KEP27511.1"/>
    <property type="molecule type" value="Genomic_DNA"/>
</dbReference>
<reference evidence="3 4" key="1">
    <citation type="submission" date="2012-09" db="EMBL/GenBank/DDBJ databases">
        <title>Genome Sequence of Bacillus sp. DW5-4.</title>
        <authorList>
            <person name="Lai Q."/>
            <person name="Liu Y."/>
            <person name="Shao Z."/>
        </authorList>
    </citation>
    <scope>NUCLEOTIDE SEQUENCE [LARGE SCALE GENOMIC DNA]</scope>
    <source>
        <strain evidence="3 4">DW5-4</strain>
    </source>
</reference>
<accession>A0A081LE35</accession>
<evidence type="ECO:0000256" key="1">
    <source>
        <dbReference type="ARBA" id="ARBA00022679"/>
    </source>
</evidence>